<dbReference type="RefSeq" id="WP_290124886.1">
    <property type="nucleotide sequence ID" value="NZ_UAQM01000011.1"/>
</dbReference>
<organism evidence="1 2">
    <name type="scientific">Brevundimonas diminuta</name>
    <name type="common">Pseudomonas diminuta</name>
    <dbReference type="NCBI Taxonomy" id="293"/>
    <lineage>
        <taxon>Bacteria</taxon>
        <taxon>Pseudomonadati</taxon>
        <taxon>Pseudomonadota</taxon>
        <taxon>Alphaproteobacteria</taxon>
        <taxon>Caulobacterales</taxon>
        <taxon>Caulobacteraceae</taxon>
        <taxon>Brevundimonas</taxon>
    </lineage>
</organism>
<accession>A0A2X1CCK1</accession>
<proteinExistence type="predicted"/>
<gene>
    <name evidence="1" type="ORF">NCTC11165_01769</name>
</gene>
<sequence length="44" mass="4761">MKKSIDHLPLPKQSELRHVVEVAPASPEEAIATRRAAADCARPA</sequence>
<dbReference type="AlphaFoldDB" id="A0A2X1CCK1"/>
<evidence type="ECO:0000313" key="1">
    <source>
        <dbReference type="EMBL" id="SPU44366.1"/>
    </source>
</evidence>
<reference evidence="1 2" key="1">
    <citation type="submission" date="2018-06" db="EMBL/GenBank/DDBJ databases">
        <authorList>
            <consortium name="Pathogen Informatics"/>
            <person name="Doyle S."/>
        </authorList>
    </citation>
    <scope>NUCLEOTIDE SEQUENCE [LARGE SCALE GENOMIC DNA]</scope>
    <source>
        <strain evidence="1 2">NCTC11165</strain>
    </source>
</reference>
<dbReference type="Proteomes" id="UP000250358">
    <property type="component" value="Unassembled WGS sequence"/>
</dbReference>
<protein>
    <submittedName>
        <fullName evidence="1">Uncharacterized protein</fullName>
    </submittedName>
</protein>
<dbReference type="EMBL" id="UAQM01000011">
    <property type="protein sequence ID" value="SPU44366.1"/>
    <property type="molecule type" value="Genomic_DNA"/>
</dbReference>
<name>A0A2X1CCK1_BREDI</name>
<evidence type="ECO:0000313" key="2">
    <source>
        <dbReference type="Proteomes" id="UP000250358"/>
    </source>
</evidence>